<evidence type="ECO:0000313" key="3">
    <source>
        <dbReference type="EMBL" id="SHH14813.1"/>
    </source>
</evidence>
<dbReference type="GeneID" id="89508898"/>
<reference evidence="4" key="1">
    <citation type="submission" date="2016-11" db="EMBL/GenBank/DDBJ databases">
        <authorList>
            <person name="Varghese N."/>
            <person name="Submissions S."/>
        </authorList>
    </citation>
    <scope>NUCLEOTIDE SEQUENCE [LARGE SCALE GENOMIC DNA]</scope>
    <source>
        <strain evidence="4">DSM 3071</strain>
    </source>
</reference>
<dbReference type="InterPro" id="IPR052937">
    <property type="entry name" value="Inner_membrane_protein"/>
</dbReference>
<dbReference type="EMBL" id="FQXK01000003">
    <property type="protein sequence ID" value="SHH14813.1"/>
    <property type="molecule type" value="Genomic_DNA"/>
</dbReference>
<dbReference type="GO" id="GO:0005886">
    <property type="term" value="C:plasma membrane"/>
    <property type="evidence" value="ECO:0007669"/>
    <property type="project" value="TreeGrafter"/>
</dbReference>
<feature type="domain" description="Inner membrane component" evidence="2">
    <location>
        <begin position="66"/>
        <end position="115"/>
    </location>
</feature>
<feature type="transmembrane region" description="Helical" evidence="1">
    <location>
        <begin position="6"/>
        <end position="35"/>
    </location>
</feature>
<dbReference type="RefSeq" id="WP_073384998.1">
    <property type="nucleotide sequence ID" value="NZ_FQXK01000003.1"/>
</dbReference>
<evidence type="ECO:0000259" key="2">
    <source>
        <dbReference type="Pfam" id="PF03733"/>
    </source>
</evidence>
<dbReference type="InterPro" id="IPR031308">
    <property type="entry name" value="UCP028777"/>
</dbReference>
<dbReference type="PIRSF" id="PIRSF028777">
    <property type="entry name" value="UCP028777"/>
    <property type="match status" value="1"/>
</dbReference>
<dbReference type="PANTHER" id="PTHR42903:SF1">
    <property type="entry name" value="INNER MEMBRANE PROTEIN YCCF"/>
    <property type="match status" value="1"/>
</dbReference>
<dbReference type="PANTHER" id="PTHR42903">
    <property type="entry name" value="INNER MEMBRANE PROTEIN YCCF"/>
    <property type="match status" value="1"/>
</dbReference>
<keyword evidence="1" id="KW-0472">Membrane</keyword>
<keyword evidence="1" id="KW-0812">Transmembrane</keyword>
<name>A0A1M5QML9_BUTFI</name>
<accession>A0A1M5QML9</accession>
<proteinExistence type="predicted"/>
<sequence>MNFIGNLIWIICGGLFSAIGWWLAGILWCITIVGIPVGLQCFKMSSLSLNPFGKEVIDEGGAVSCLLNIIWFFASGLELAIGNFVIGCVLCVTIIGIPFGMQFFKIARLALFPFGARIVKITY</sequence>
<keyword evidence="1" id="KW-1133">Transmembrane helix</keyword>
<dbReference type="Pfam" id="PF03733">
    <property type="entry name" value="YccF"/>
    <property type="match status" value="2"/>
</dbReference>
<dbReference type="OrthoDB" id="9790567at2"/>
<feature type="transmembrane region" description="Helical" evidence="1">
    <location>
        <begin position="80"/>
        <end position="101"/>
    </location>
</feature>
<gene>
    <name evidence="3" type="ORF">SAMN02745229_00355</name>
</gene>
<dbReference type="NCBIfam" id="NF008740">
    <property type="entry name" value="PRK11770.1-2"/>
    <property type="match status" value="1"/>
</dbReference>
<evidence type="ECO:0000256" key="1">
    <source>
        <dbReference type="SAM" id="Phobius"/>
    </source>
</evidence>
<dbReference type="Proteomes" id="UP000184278">
    <property type="component" value="Unassembled WGS sequence"/>
</dbReference>
<organism evidence="3 4">
    <name type="scientific">Butyrivibrio fibrisolvens DSM 3071</name>
    <dbReference type="NCBI Taxonomy" id="1121131"/>
    <lineage>
        <taxon>Bacteria</taxon>
        <taxon>Bacillati</taxon>
        <taxon>Bacillota</taxon>
        <taxon>Clostridia</taxon>
        <taxon>Lachnospirales</taxon>
        <taxon>Lachnospiraceae</taxon>
        <taxon>Butyrivibrio</taxon>
    </lineage>
</organism>
<protein>
    <submittedName>
        <fullName evidence="3">Uncharacterized membrane protein YccF, DUF307 family</fullName>
    </submittedName>
</protein>
<dbReference type="AlphaFoldDB" id="A0A1M5QML9"/>
<keyword evidence="4" id="KW-1185">Reference proteome</keyword>
<dbReference type="STRING" id="1121131.SAMN02745229_00355"/>
<dbReference type="InterPro" id="IPR005185">
    <property type="entry name" value="YccF"/>
</dbReference>
<evidence type="ECO:0000313" key="4">
    <source>
        <dbReference type="Proteomes" id="UP000184278"/>
    </source>
</evidence>
<feature type="domain" description="Inner membrane component" evidence="2">
    <location>
        <begin position="4"/>
        <end position="54"/>
    </location>
</feature>